<dbReference type="KEGG" id="peg:E5R92_05005"/>
<accession>A0A6H1Q2I6</accession>
<dbReference type="PANTHER" id="PTHR11895">
    <property type="entry name" value="TRANSAMIDASE"/>
    <property type="match status" value="1"/>
</dbReference>
<protein>
    <submittedName>
        <fullName evidence="3">Amidase</fullName>
    </submittedName>
</protein>
<dbReference type="Pfam" id="PF01425">
    <property type="entry name" value="Amidase"/>
    <property type="match status" value="1"/>
</dbReference>
<dbReference type="EMBL" id="CP038852">
    <property type="protein sequence ID" value="QIZ21137.1"/>
    <property type="molecule type" value="Genomic_DNA"/>
</dbReference>
<evidence type="ECO:0000256" key="1">
    <source>
        <dbReference type="SAM" id="MobiDB-lite"/>
    </source>
</evidence>
<dbReference type="InterPro" id="IPR023631">
    <property type="entry name" value="Amidase_dom"/>
</dbReference>
<reference evidence="3 4" key="1">
    <citation type="journal article" date="2020" name="Nat. Microbiol.">
        <title>Lysogenic host-virus interactions in SAR11 marine bacteria.</title>
        <authorList>
            <person name="Morris R.M."/>
            <person name="Cain K.R."/>
            <person name="Hvorecny K.L."/>
            <person name="Kollman J.M."/>
        </authorList>
    </citation>
    <scope>NUCLEOTIDE SEQUENCE [LARGE SCALE GENOMIC DNA]</scope>
    <source>
        <strain evidence="3 4">NP1</strain>
    </source>
</reference>
<dbReference type="PANTHER" id="PTHR11895:SF151">
    <property type="entry name" value="GLUTAMYL-TRNA(GLN) AMIDOTRANSFERASE SUBUNIT A"/>
    <property type="match status" value="1"/>
</dbReference>
<keyword evidence="4" id="KW-1185">Reference proteome</keyword>
<dbReference type="AlphaFoldDB" id="A0A6H1Q2I6"/>
<gene>
    <name evidence="3" type="ORF">E5R92_05005</name>
</gene>
<dbReference type="Gene3D" id="3.90.1300.10">
    <property type="entry name" value="Amidase signature (AS) domain"/>
    <property type="match status" value="1"/>
</dbReference>
<dbReference type="InterPro" id="IPR036928">
    <property type="entry name" value="AS_sf"/>
</dbReference>
<dbReference type="RefSeq" id="WP_168606999.1">
    <property type="nucleotide sequence ID" value="NZ_CP038852.1"/>
</dbReference>
<dbReference type="GO" id="GO:0003824">
    <property type="term" value="F:catalytic activity"/>
    <property type="evidence" value="ECO:0007669"/>
    <property type="project" value="InterPro"/>
</dbReference>
<organism evidence="3 4">
    <name type="scientific">Candidatus Pelagibacter giovannonii</name>
    <dbReference type="NCBI Taxonomy" id="2563896"/>
    <lineage>
        <taxon>Bacteria</taxon>
        <taxon>Pseudomonadati</taxon>
        <taxon>Pseudomonadota</taxon>
        <taxon>Alphaproteobacteria</taxon>
        <taxon>Candidatus Pelagibacterales</taxon>
        <taxon>Candidatus Pelagibacteraceae</taxon>
        <taxon>Candidatus Pelagibacter</taxon>
    </lineage>
</organism>
<dbReference type="InterPro" id="IPR000120">
    <property type="entry name" value="Amidase"/>
</dbReference>
<feature type="region of interest" description="Disordered" evidence="1">
    <location>
        <begin position="131"/>
        <end position="154"/>
    </location>
</feature>
<dbReference type="SUPFAM" id="SSF75304">
    <property type="entry name" value="Amidase signature (AS) enzymes"/>
    <property type="match status" value="1"/>
</dbReference>
<evidence type="ECO:0000313" key="3">
    <source>
        <dbReference type="EMBL" id="QIZ21137.1"/>
    </source>
</evidence>
<evidence type="ECO:0000259" key="2">
    <source>
        <dbReference type="Pfam" id="PF01425"/>
    </source>
</evidence>
<name>A0A6H1Q2I6_9PROT</name>
<proteinExistence type="predicted"/>
<dbReference type="Proteomes" id="UP000501094">
    <property type="component" value="Chromosome"/>
</dbReference>
<sequence>MIDIFSLTANKLVEKLKEGEISSVEVCTQYIDRIKKFEKDVKAWAHFDKKELLEKAEEADEYRKSGKPLGSLHGLPVAVKDIIGTLDMPTECGTVIRKKMTGSQEAEVVNLLKIAGAIVMGKTETTELAYFHPGKTTNPHDYSRTPGGSSSGSAAAVASHMAPLSIGSQTNGSVIRPASYCGVVGYKPSYGLISRSGVLKQSDKLDHIGVFGKSVEDVALLTKVLIKKDQHDSSTIHYSADEMLKVCKKGPPYEPKFIFYKTKSWKKIDKESQKSFEFFIKTFQKNIEVFDTPSYFDEIPKYHKVIHETDMANNFQVYYKKSKKKLSKEMISAIERGMKYSAKEYAEAIDFMKQSYKSYQEVFEDYHGVLTPCTTGVADKGLKSTGSPEFCTVWTYMGLPSISLPLLSGLNNLPLGIQLIGDRLDDLRFLGVANWLEKNCKKYAK</sequence>
<evidence type="ECO:0000313" key="4">
    <source>
        <dbReference type="Proteomes" id="UP000501094"/>
    </source>
</evidence>
<feature type="domain" description="Amidase" evidence="2">
    <location>
        <begin position="25"/>
        <end position="428"/>
    </location>
</feature>